<gene>
    <name evidence="2" type="ORF">W59_22578</name>
</gene>
<dbReference type="Proteomes" id="UP000006447">
    <property type="component" value="Unassembled WGS sequence"/>
</dbReference>
<feature type="region of interest" description="Disordered" evidence="1">
    <location>
        <begin position="154"/>
        <end position="185"/>
    </location>
</feature>
<evidence type="ECO:0000313" key="2">
    <source>
        <dbReference type="EMBL" id="EID77777.1"/>
    </source>
</evidence>
<evidence type="ECO:0000313" key="3">
    <source>
        <dbReference type="Proteomes" id="UP000006447"/>
    </source>
</evidence>
<dbReference type="EMBL" id="AJJH01000125">
    <property type="protein sequence ID" value="EID77777.1"/>
    <property type="molecule type" value="Genomic_DNA"/>
</dbReference>
<reference evidence="2 3" key="1">
    <citation type="journal article" date="2012" name="J. Bacteriol.">
        <title>Draft genome sequence of the nitrophenol-degrading actinomycete Rhodococcus imtechensis RKJ300.</title>
        <authorList>
            <person name="Vikram S."/>
            <person name="Kumar S."/>
            <person name="Subramanian S."/>
            <person name="Raghava G.P."/>
        </authorList>
    </citation>
    <scope>NUCLEOTIDE SEQUENCE [LARGE SCALE GENOMIC DNA]</scope>
    <source>
        <strain evidence="2 3">RKJ300</strain>
    </source>
</reference>
<evidence type="ECO:0000256" key="1">
    <source>
        <dbReference type="SAM" id="MobiDB-lite"/>
    </source>
</evidence>
<sequence>MRPSFRLDSFDRLAAASRGGDRDAMSRLHAAIRPMAIRRCRAELDPAVADSVADGACLSVLHMLADRPAAGEPFLHLLNTMTRGDDHPNRRCLLRPPCSTSRGPRGLVCARAGCADLAVVRRTRRRPDIGTYDGAPPARGRGLRARGVRLDSHGECRDVTRAHRRAGPDLTARRTDSGKSSARLA</sequence>
<accession>I0WN11</accession>
<protein>
    <submittedName>
        <fullName evidence="2">Uncharacterized protein</fullName>
    </submittedName>
</protein>
<proteinExistence type="predicted"/>
<name>I0WN11_RHOOP</name>
<organism evidence="2 3">
    <name type="scientific">Rhodococcus opacus RKJ300 = JCM 13270</name>
    <dbReference type="NCBI Taxonomy" id="1165867"/>
    <lineage>
        <taxon>Bacteria</taxon>
        <taxon>Bacillati</taxon>
        <taxon>Actinomycetota</taxon>
        <taxon>Actinomycetes</taxon>
        <taxon>Mycobacteriales</taxon>
        <taxon>Nocardiaceae</taxon>
        <taxon>Rhodococcus</taxon>
    </lineage>
</organism>
<comment type="caution">
    <text evidence="2">The sequence shown here is derived from an EMBL/GenBank/DDBJ whole genome shotgun (WGS) entry which is preliminary data.</text>
</comment>
<dbReference type="AlphaFoldDB" id="I0WN11"/>